<keyword evidence="3" id="KW-1185">Reference proteome</keyword>
<evidence type="ECO:0000313" key="3">
    <source>
        <dbReference type="Proteomes" id="UP000689195"/>
    </source>
</evidence>
<feature type="compositionally biased region" description="Polar residues" evidence="1">
    <location>
        <begin position="35"/>
        <end position="50"/>
    </location>
</feature>
<dbReference type="AlphaFoldDB" id="A0A8S1Y696"/>
<accession>A0A8S1Y696</accession>
<name>A0A8S1Y696_9CILI</name>
<protein>
    <submittedName>
        <fullName evidence="2">Uncharacterized protein</fullName>
    </submittedName>
</protein>
<sequence length="103" mass="11473">MSLLTQPITITSEKVLKTQGDSSENVLPDSDQEDNLQSPFQKETPSSSSKPLKHISFSGTNQIFYFPKSGKKDFSPSPTRKSSSSIQSILKNKDKVIFFTDDK</sequence>
<dbReference type="EMBL" id="CAJJDO010000154">
    <property type="protein sequence ID" value="CAD8209369.1"/>
    <property type="molecule type" value="Genomic_DNA"/>
</dbReference>
<proteinExistence type="predicted"/>
<feature type="region of interest" description="Disordered" evidence="1">
    <location>
        <begin position="15"/>
        <end position="54"/>
    </location>
</feature>
<reference evidence="2" key="1">
    <citation type="submission" date="2021-01" db="EMBL/GenBank/DDBJ databases">
        <authorList>
            <consortium name="Genoscope - CEA"/>
            <person name="William W."/>
        </authorList>
    </citation>
    <scope>NUCLEOTIDE SEQUENCE</scope>
</reference>
<dbReference type="OrthoDB" id="290352at2759"/>
<evidence type="ECO:0000256" key="1">
    <source>
        <dbReference type="SAM" id="MobiDB-lite"/>
    </source>
</evidence>
<organism evidence="2 3">
    <name type="scientific">Paramecium pentaurelia</name>
    <dbReference type="NCBI Taxonomy" id="43138"/>
    <lineage>
        <taxon>Eukaryota</taxon>
        <taxon>Sar</taxon>
        <taxon>Alveolata</taxon>
        <taxon>Ciliophora</taxon>
        <taxon>Intramacronucleata</taxon>
        <taxon>Oligohymenophorea</taxon>
        <taxon>Peniculida</taxon>
        <taxon>Parameciidae</taxon>
        <taxon>Paramecium</taxon>
    </lineage>
</organism>
<comment type="caution">
    <text evidence="2">The sequence shown here is derived from an EMBL/GenBank/DDBJ whole genome shotgun (WGS) entry which is preliminary data.</text>
</comment>
<feature type="region of interest" description="Disordered" evidence="1">
    <location>
        <begin position="68"/>
        <end position="87"/>
    </location>
</feature>
<feature type="compositionally biased region" description="Low complexity" evidence="1">
    <location>
        <begin position="75"/>
        <end position="87"/>
    </location>
</feature>
<dbReference type="Proteomes" id="UP000689195">
    <property type="component" value="Unassembled WGS sequence"/>
</dbReference>
<gene>
    <name evidence="2" type="ORF">PPENT_87.1.T1540087</name>
</gene>
<evidence type="ECO:0000313" key="2">
    <source>
        <dbReference type="EMBL" id="CAD8209369.1"/>
    </source>
</evidence>